<dbReference type="EMBL" id="JAHJDP010000118">
    <property type="protein sequence ID" value="MBU2693254.1"/>
    <property type="molecule type" value="Genomic_DNA"/>
</dbReference>
<comment type="caution">
    <text evidence="2">The sequence shown here is derived from an EMBL/GenBank/DDBJ whole genome shotgun (WGS) entry which is preliminary data.</text>
</comment>
<accession>A0A948S134</accession>
<feature type="compositionally biased region" description="Basic and acidic residues" evidence="1">
    <location>
        <begin position="1"/>
        <end position="15"/>
    </location>
</feature>
<proteinExistence type="predicted"/>
<gene>
    <name evidence="2" type="ORF">KJ970_20240</name>
</gene>
<reference evidence="2" key="1">
    <citation type="submission" date="2021-05" db="EMBL/GenBank/DDBJ databases">
        <title>Energy efficiency and biological interactions define the core microbiome of deep oligotrophic groundwater.</title>
        <authorList>
            <person name="Mehrshad M."/>
            <person name="Lopez-Fernandez M."/>
            <person name="Bell E."/>
            <person name="Bernier-Latmani R."/>
            <person name="Bertilsson S."/>
            <person name="Dopson M."/>
        </authorList>
    </citation>
    <scope>NUCLEOTIDE SEQUENCE</scope>
    <source>
        <strain evidence="2">Modern_marine.mb.64</strain>
    </source>
</reference>
<feature type="region of interest" description="Disordered" evidence="1">
    <location>
        <begin position="1"/>
        <end position="21"/>
    </location>
</feature>
<dbReference type="AlphaFoldDB" id="A0A948S134"/>
<dbReference type="InterPro" id="IPR035205">
    <property type="entry name" value="DUF5320"/>
</dbReference>
<sequence length="120" mass="13175">MPGGDRRGPRGEGPRTGRAVGLCSGYENPGFMNPGFGGMGRGFGRGRRFRGFGGFRRGRGYGWRGDYPVRFSEGDVEYSGQGSDPGDIQSLRSEISGLRDQFQALMNRVDEFFSRPPKAE</sequence>
<evidence type="ECO:0000313" key="3">
    <source>
        <dbReference type="Proteomes" id="UP000777784"/>
    </source>
</evidence>
<dbReference type="Pfam" id="PF17253">
    <property type="entry name" value="DUF5320"/>
    <property type="match status" value="1"/>
</dbReference>
<organism evidence="2 3">
    <name type="scientific">Eiseniibacteriota bacterium</name>
    <dbReference type="NCBI Taxonomy" id="2212470"/>
    <lineage>
        <taxon>Bacteria</taxon>
        <taxon>Candidatus Eiseniibacteriota</taxon>
    </lineage>
</organism>
<protein>
    <submittedName>
        <fullName evidence="2">DUF5320 domain-containing protein</fullName>
    </submittedName>
</protein>
<dbReference type="Proteomes" id="UP000777784">
    <property type="component" value="Unassembled WGS sequence"/>
</dbReference>
<evidence type="ECO:0000313" key="2">
    <source>
        <dbReference type="EMBL" id="MBU2693254.1"/>
    </source>
</evidence>
<name>A0A948S134_UNCEI</name>
<evidence type="ECO:0000256" key="1">
    <source>
        <dbReference type="SAM" id="MobiDB-lite"/>
    </source>
</evidence>